<protein>
    <submittedName>
        <fullName evidence="1">1528_t:CDS:1</fullName>
    </submittedName>
</protein>
<proteinExistence type="predicted"/>
<sequence>QKQEDFSYDKVKEHSDYKKALEILSSQNEYAKKWLDVFKLADYVLAGDSGLRVSSAFLNQELEYVSDEYDLILTTNVNEQMGTYVNATTTRLTKRFLDCAKESPPKRLAKEIGKNEHGNPFATCGTPNKSDTDESYHPSSDESSSDSYMEFKKEKPEYIYEWFTGQGIKESNLSDGAKKWIINTFDVSNLLLEYRNMSVQKASDHKIEEVAEILSLNHIFLFEENASAGIQEMIDPQSLKIIFENIKNEFTPYQLSDNDILRCYKMAKTANQNFRNCKQLLRRWQKQVEDDQEDLILEVFESM</sequence>
<evidence type="ECO:0000313" key="1">
    <source>
        <dbReference type="EMBL" id="CAG8621236.1"/>
    </source>
</evidence>
<feature type="non-terminal residue" evidence="1">
    <location>
        <position position="1"/>
    </location>
</feature>
<evidence type="ECO:0000313" key="2">
    <source>
        <dbReference type="Proteomes" id="UP000789525"/>
    </source>
</evidence>
<comment type="caution">
    <text evidence="1">The sequence shown here is derived from an EMBL/GenBank/DDBJ whole genome shotgun (WGS) entry which is preliminary data.</text>
</comment>
<keyword evidence="2" id="KW-1185">Reference proteome</keyword>
<accession>A0ACA9MYQ2</accession>
<reference evidence="1" key="1">
    <citation type="submission" date="2021-06" db="EMBL/GenBank/DDBJ databases">
        <authorList>
            <person name="Kallberg Y."/>
            <person name="Tangrot J."/>
            <person name="Rosling A."/>
        </authorList>
    </citation>
    <scope>NUCLEOTIDE SEQUENCE</scope>
    <source>
        <strain evidence="1">CL356</strain>
    </source>
</reference>
<dbReference type="Proteomes" id="UP000789525">
    <property type="component" value="Unassembled WGS sequence"/>
</dbReference>
<dbReference type="EMBL" id="CAJVPT010016753">
    <property type="protein sequence ID" value="CAG8621236.1"/>
    <property type="molecule type" value="Genomic_DNA"/>
</dbReference>
<name>A0ACA9MYQ2_9GLOM</name>
<gene>
    <name evidence="1" type="ORF">ACOLOM_LOCUS7335</name>
</gene>
<organism evidence="1 2">
    <name type="scientific">Acaulospora colombiana</name>
    <dbReference type="NCBI Taxonomy" id="27376"/>
    <lineage>
        <taxon>Eukaryota</taxon>
        <taxon>Fungi</taxon>
        <taxon>Fungi incertae sedis</taxon>
        <taxon>Mucoromycota</taxon>
        <taxon>Glomeromycotina</taxon>
        <taxon>Glomeromycetes</taxon>
        <taxon>Diversisporales</taxon>
        <taxon>Acaulosporaceae</taxon>
        <taxon>Acaulospora</taxon>
    </lineage>
</organism>